<evidence type="ECO:0008006" key="3">
    <source>
        <dbReference type="Google" id="ProtNLM"/>
    </source>
</evidence>
<accession>A0A7J6X119</accession>
<dbReference type="EMBL" id="JABWDY010006841">
    <property type="protein sequence ID" value="KAF5203384.1"/>
    <property type="molecule type" value="Genomic_DNA"/>
</dbReference>
<organism evidence="1 2">
    <name type="scientific">Thalictrum thalictroides</name>
    <name type="common">Rue-anemone</name>
    <name type="synonym">Anemone thalictroides</name>
    <dbReference type="NCBI Taxonomy" id="46969"/>
    <lineage>
        <taxon>Eukaryota</taxon>
        <taxon>Viridiplantae</taxon>
        <taxon>Streptophyta</taxon>
        <taxon>Embryophyta</taxon>
        <taxon>Tracheophyta</taxon>
        <taxon>Spermatophyta</taxon>
        <taxon>Magnoliopsida</taxon>
        <taxon>Ranunculales</taxon>
        <taxon>Ranunculaceae</taxon>
        <taxon>Thalictroideae</taxon>
        <taxon>Thalictrum</taxon>
    </lineage>
</organism>
<dbReference type="AlphaFoldDB" id="A0A7J6X119"/>
<dbReference type="OrthoDB" id="1722295at2759"/>
<keyword evidence="2" id="KW-1185">Reference proteome</keyword>
<name>A0A7J6X119_THATH</name>
<dbReference type="Proteomes" id="UP000554482">
    <property type="component" value="Unassembled WGS sequence"/>
</dbReference>
<comment type="caution">
    <text evidence="1">The sequence shown here is derived from an EMBL/GenBank/DDBJ whole genome shotgun (WGS) entry which is preliminary data.</text>
</comment>
<sequence length="80" mass="8581">MDHLKGSVVALDPIPTTTITSLFFIPTGKKVPRSSVAKDVLDSMHKDAGDNAESKDKKGEFLLRVDGGATANNLLMQIQV</sequence>
<gene>
    <name evidence="1" type="ORF">FRX31_007031</name>
</gene>
<protein>
    <recommendedName>
        <fullName evidence="3">Glycerol kinase</fullName>
    </recommendedName>
</protein>
<evidence type="ECO:0000313" key="2">
    <source>
        <dbReference type="Proteomes" id="UP000554482"/>
    </source>
</evidence>
<reference evidence="1 2" key="1">
    <citation type="submission" date="2020-06" db="EMBL/GenBank/DDBJ databases">
        <title>Transcriptomic and genomic resources for Thalictrum thalictroides and T. hernandezii: Facilitating candidate gene discovery in an emerging model plant lineage.</title>
        <authorList>
            <person name="Arias T."/>
            <person name="Riano-Pachon D.M."/>
            <person name="Di Stilio V.S."/>
        </authorList>
    </citation>
    <scope>NUCLEOTIDE SEQUENCE [LARGE SCALE GENOMIC DNA]</scope>
    <source>
        <strain evidence="2">cv. WT478/WT964</strain>
        <tissue evidence="1">Leaves</tissue>
    </source>
</reference>
<proteinExistence type="predicted"/>
<evidence type="ECO:0000313" key="1">
    <source>
        <dbReference type="EMBL" id="KAF5203384.1"/>
    </source>
</evidence>